<sequence length="293" mass="30968">MTLRQRLNEPRPLLTPGIYDALTASIATEAGAEALYVSGAAIAYTRLGRPDIGLVTMTEVAETVANIRDRVSVPLIVDADNGHGSALNTQRTVRLFERAGATALQIEDQTLPKRCGHLQGKSLITAGEMAGKIKAAVDARASEETLIIARTDAVAVEGFDAALDRARLYAEAGADVLFVEAPRSREQLAAVVSALGGLRPLLANMVEGGDTPISSAADLGELGFRIVIFPGGIVRALARTAQDYYASLLQHGSNAPFAGRMHDFNTLNALIGTPEMLARGQAYAEFEERNGAA</sequence>
<dbReference type="InterPro" id="IPR039556">
    <property type="entry name" value="ICL/PEPM"/>
</dbReference>
<dbReference type="AlphaFoldDB" id="A0A3A9JKV3"/>
<dbReference type="InParanoid" id="A0A3A9JKV3"/>
<dbReference type="OrthoDB" id="9771433at2"/>
<dbReference type="CDD" id="cd00377">
    <property type="entry name" value="ICL_PEPM"/>
    <property type="match status" value="1"/>
</dbReference>
<organism evidence="7 10">
    <name type="scientific">Teichococcus wenyumeiae</name>
    <dbReference type="NCBI Taxonomy" id="2478470"/>
    <lineage>
        <taxon>Bacteria</taxon>
        <taxon>Pseudomonadati</taxon>
        <taxon>Pseudomonadota</taxon>
        <taxon>Alphaproteobacteria</taxon>
        <taxon>Acetobacterales</taxon>
        <taxon>Roseomonadaceae</taxon>
        <taxon>Roseomonas</taxon>
    </lineage>
</organism>
<comment type="function">
    <text evidence="5">Involved in the catabolism of short chain fatty acids (SCFA) via the 2-methylcitrate cycle I (propionate degradation route). Catalyzes the thermodynamically favored C-C bond cleavage of (2R,3S)-2-methylisocitrate to yield pyruvate and succinate via an alpha-carboxy-carbanion intermediate.</text>
</comment>
<comment type="subunit">
    <text evidence="4">Homotetramer; dimer of dimers.</text>
</comment>
<dbReference type="Gene3D" id="3.20.20.60">
    <property type="entry name" value="Phosphoenolpyruvate-binding domains"/>
    <property type="match status" value="1"/>
</dbReference>
<evidence type="ECO:0000256" key="3">
    <source>
        <dbReference type="ARBA" id="ARBA00012260"/>
    </source>
</evidence>
<dbReference type="FunFam" id="3.20.20.60:FF:000009">
    <property type="entry name" value="2-methylisocitrate lyase"/>
    <property type="match status" value="1"/>
</dbReference>
<dbReference type="InterPro" id="IPR015813">
    <property type="entry name" value="Pyrv/PenolPyrv_kinase-like_dom"/>
</dbReference>
<reference evidence="7 10" key="1">
    <citation type="submission" date="2018-09" db="EMBL/GenBank/DDBJ databases">
        <title>Roseomonas sp. nov., isolated from feces of Tibetan antelopes in the Qinghai-Tibet plateau, China.</title>
        <authorList>
            <person name="Tian Z."/>
        </authorList>
    </citation>
    <scope>NUCLEOTIDE SEQUENCE [LARGE SCALE GENOMIC DNA]</scope>
    <source>
        <strain evidence="8 9">Z23</strain>
        <strain evidence="7 10">Z24</strain>
    </source>
</reference>
<name>A0A3A9JKV3_9PROT</name>
<dbReference type="PANTHER" id="PTHR42905:SF5">
    <property type="entry name" value="CARBOXYVINYL-CARBOXYPHOSPHONATE PHOSPHORYLMUTASE, CHLOROPLASTIC"/>
    <property type="match status" value="1"/>
</dbReference>
<evidence type="ECO:0000256" key="5">
    <source>
        <dbReference type="ARBA" id="ARBA00057039"/>
    </source>
</evidence>
<dbReference type="InterPro" id="IPR018523">
    <property type="entry name" value="Isocitrate_lyase_ph_CS"/>
</dbReference>
<evidence type="ECO:0000256" key="4">
    <source>
        <dbReference type="ARBA" id="ARBA00044762"/>
    </source>
</evidence>
<dbReference type="Proteomes" id="UP000278036">
    <property type="component" value="Unassembled WGS sequence"/>
</dbReference>
<dbReference type="Pfam" id="PF13714">
    <property type="entry name" value="PEP_mutase"/>
    <property type="match status" value="1"/>
</dbReference>
<dbReference type="EMBL" id="RFLX01000024">
    <property type="protein sequence ID" value="RMI19120.1"/>
    <property type="molecule type" value="Genomic_DNA"/>
</dbReference>
<dbReference type="Proteomes" id="UP000274097">
    <property type="component" value="Unassembled WGS sequence"/>
</dbReference>
<dbReference type="SUPFAM" id="SSF51621">
    <property type="entry name" value="Phosphoenolpyruvate/pyruvate domain"/>
    <property type="match status" value="1"/>
</dbReference>
<comment type="caution">
    <text evidence="7">The sequence shown here is derived from an EMBL/GenBank/DDBJ whole genome shotgun (WGS) entry which is preliminary data.</text>
</comment>
<dbReference type="PROSITE" id="PS00161">
    <property type="entry name" value="ISOCITRATE_LYASE"/>
    <property type="match status" value="1"/>
</dbReference>
<dbReference type="PANTHER" id="PTHR42905">
    <property type="entry name" value="PHOSPHOENOLPYRUVATE CARBOXYLASE"/>
    <property type="match status" value="1"/>
</dbReference>
<dbReference type="EC" id="4.1.3.30" evidence="3"/>
<proteinExistence type="inferred from homology"/>
<protein>
    <recommendedName>
        <fullName evidence="6">2-methylisocitrate lyase</fullName>
        <ecNumber evidence="3">4.1.3.30</ecNumber>
    </recommendedName>
</protein>
<dbReference type="EMBL" id="RAQU01000017">
    <property type="protein sequence ID" value="RKK05403.1"/>
    <property type="molecule type" value="Genomic_DNA"/>
</dbReference>
<evidence type="ECO:0000256" key="6">
    <source>
        <dbReference type="ARBA" id="ARBA00073849"/>
    </source>
</evidence>
<keyword evidence="9" id="KW-1185">Reference proteome</keyword>
<gene>
    <name evidence="7" type="ORF">D6Z83_04610</name>
    <name evidence="8" type="ORF">EBE87_21615</name>
</gene>
<evidence type="ECO:0000313" key="9">
    <source>
        <dbReference type="Proteomes" id="UP000274097"/>
    </source>
</evidence>
<comment type="similarity">
    <text evidence="2">Belongs to the isocitrate lyase/PEP mutase superfamily. Methylisocitrate lyase family.</text>
</comment>
<accession>A0A3A9JKV3</accession>
<evidence type="ECO:0000256" key="2">
    <source>
        <dbReference type="ARBA" id="ARBA00009282"/>
    </source>
</evidence>
<dbReference type="RefSeq" id="WP_120637163.1">
    <property type="nucleotide sequence ID" value="NZ_RAQU01000017.1"/>
</dbReference>
<evidence type="ECO:0000313" key="7">
    <source>
        <dbReference type="EMBL" id="RKK05403.1"/>
    </source>
</evidence>
<dbReference type="InterPro" id="IPR040442">
    <property type="entry name" value="Pyrv_kinase-like_dom_sf"/>
</dbReference>
<evidence type="ECO:0000313" key="8">
    <source>
        <dbReference type="EMBL" id="RMI19120.1"/>
    </source>
</evidence>
<dbReference type="GO" id="GO:0046421">
    <property type="term" value="F:methylisocitrate lyase activity"/>
    <property type="evidence" value="ECO:0007669"/>
    <property type="project" value="UniProtKB-EC"/>
</dbReference>
<evidence type="ECO:0000313" key="10">
    <source>
        <dbReference type="Proteomes" id="UP000278036"/>
    </source>
</evidence>
<comment type="catalytic activity">
    <reaction evidence="1">
        <text>(2S,3R)-3-hydroxybutane-1,2,3-tricarboxylate = pyruvate + succinate</text>
        <dbReference type="Rhea" id="RHEA:16809"/>
        <dbReference type="ChEBI" id="CHEBI:15361"/>
        <dbReference type="ChEBI" id="CHEBI:30031"/>
        <dbReference type="ChEBI" id="CHEBI:57429"/>
        <dbReference type="EC" id="4.1.3.30"/>
    </reaction>
</comment>
<evidence type="ECO:0000256" key="1">
    <source>
        <dbReference type="ARBA" id="ARBA00001050"/>
    </source>
</evidence>